<keyword evidence="2" id="KW-1185">Reference proteome</keyword>
<gene>
    <name evidence="1" type="ORF">MELIAE_LOCUS9517</name>
</gene>
<reference evidence="1" key="1">
    <citation type="submission" date="2021-12" db="EMBL/GenBank/DDBJ databases">
        <authorList>
            <person name="King R."/>
        </authorList>
    </citation>
    <scope>NUCLEOTIDE SEQUENCE</scope>
</reference>
<dbReference type="OrthoDB" id="10530529at2759"/>
<proteinExistence type="predicted"/>
<sequence>MASSNNKEQFQAVLNDLRNAVKTRIDADEEDIQNFLSYFNGQEQMITETTAMTINAKFSQYQSMLQFLERRAHDFSIQAENCLGPAKEKLTNERGRVIAKIKEKLGHEVRMVRQLYQGYQTKSNAILVDIQNEIATIEEKLNELDAQYISEAMPAIGQKINNLPTEMLNEYEDIKNQVQQKGEKLANFIEDAIIEVETIGSIVEADAKKCVYTLIQEHQTNKANA</sequence>
<dbReference type="Proteomes" id="UP001154078">
    <property type="component" value="Chromosome 6"/>
</dbReference>
<protein>
    <submittedName>
        <fullName evidence="1">Uncharacterized protein</fullName>
    </submittedName>
</protein>
<evidence type="ECO:0000313" key="1">
    <source>
        <dbReference type="EMBL" id="CAH0559430.1"/>
    </source>
</evidence>
<accession>A0A9P0BBJ8</accession>
<name>A0A9P0BBJ8_BRAAE</name>
<dbReference type="EMBL" id="OV121137">
    <property type="protein sequence ID" value="CAH0559430.1"/>
    <property type="molecule type" value="Genomic_DNA"/>
</dbReference>
<organism evidence="1 2">
    <name type="scientific">Brassicogethes aeneus</name>
    <name type="common">Rape pollen beetle</name>
    <name type="synonym">Meligethes aeneus</name>
    <dbReference type="NCBI Taxonomy" id="1431903"/>
    <lineage>
        <taxon>Eukaryota</taxon>
        <taxon>Metazoa</taxon>
        <taxon>Ecdysozoa</taxon>
        <taxon>Arthropoda</taxon>
        <taxon>Hexapoda</taxon>
        <taxon>Insecta</taxon>
        <taxon>Pterygota</taxon>
        <taxon>Neoptera</taxon>
        <taxon>Endopterygota</taxon>
        <taxon>Coleoptera</taxon>
        <taxon>Polyphaga</taxon>
        <taxon>Cucujiformia</taxon>
        <taxon>Nitidulidae</taxon>
        <taxon>Meligethinae</taxon>
        <taxon>Brassicogethes</taxon>
    </lineage>
</organism>
<evidence type="ECO:0000313" key="2">
    <source>
        <dbReference type="Proteomes" id="UP001154078"/>
    </source>
</evidence>
<dbReference type="AlphaFoldDB" id="A0A9P0BBJ8"/>